<feature type="transmembrane region" description="Helical" evidence="8">
    <location>
        <begin position="165"/>
        <end position="187"/>
    </location>
</feature>
<evidence type="ECO:0000256" key="2">
    <source>
        <dbReference type="ARBA" id="ARBA00022737"/>
    </source>
</evidence>
<gene>
    <name evidence="9" type="ORF">WR25_02742</name>
</gene>
<evidence type="ECO:0000256" key="1">
    <source>
        <dbReference type="ARBA" id="ARBA00022448"/>
    </source>
</evidence>
<evidence type="ECO:0000256" key="3">
    <source>
        <dbReference type="ARBA" id="ARBA00023043"/>
    </source>
</evidence>
<dbReference type="Proteomes" id="UP000218231">
    <property type="component" value="Unassembled WGS sequence"/>
</dbReference>
<reference evidence="9 10" key="1">
    <citation type="journal article" date="2017" name="Curr. Biol.">
        <title>Genome architecture and evolution of a unichromosomal asexual nematode.</title>
        <authorList>
            <person name="Fradin H."/>
            <person name="Zegar C."/>
            <person name="Gutwein M."/>
            <person name="Lucas J."/>
            <person name="Kovtun M."/>
            <person name="Corcoran D."/>
            <person name="Baugh L.R."/>
            <person name="Kiontke K."/>
            <person name="Gunsalus K."/>
            <person name="Fitch D.H."/>
            <person name="Piano F."/>
        </authorList>
    </citation>
    <scope>NUCLEOTIDE SEQUENCE [LARGE SCALE GENOMIC DNA]</scope>
    <source>
        <strain evidence="9">PF1309</strain>
    </source>
</reference>
<evidence type="ECO:0000313" key="10">
    <source>
        <dbReference type="Proteomes" id="UP000218231"/>
    </source>
</evidence>
<dbReference type="PANTHER" id="PTHR47143:SF1">
    <property type="entry name" value="ION_TRANS DOMAIN-CONTAINING PROTEIN"/>
    <property type="match status" value="1"/>
</dbReference>
<proteinExistence type="predicted"/>
<dbReference type="AlphaFoldDB" id="A0A2A2L2F0"/>
<keyword evidence="4" id="KW-0406">Ion transport</keyword>
<evidence type="ECO:0000256" key="4">
    <source>
        <dbReference type="ARBA" id="ARBA00023065"/>
    </source>
</evidence>
<comment type="caution">
    <text evidence="9">The sequence shown here is derived from an EMBL/GenBank/DDBJ whole genome shotgun (WGS) entry which is preliminary data.</text>
</comment>
<feature type="transmembrane region" description="Helical" evidence="8">
    <location>
        <begin position="65"/>
        <end position="91"/>
    </location>
</feature>
<keyword evidence="6" id="KW-0407">Ion channel</keyword>
<name>A0A2A2L2F0_9BILA</name>
<dbReference type="OrthoDB" id="1661883at2759"/>
<keyword evidence="1" id="KW-0813">Transport</keyword>
<evidence type="ECO:0000256" key="8">
    <source>
        <dbReference type="SAM" id="Phobius"/>
    </source>
</evidence>
<dbReference type="GO" id="GO:0034220">
    <property type="term" value="P:monoatomic ion transmembrane transport"/>
    <property type="evidence" value="ECO:0007669"/>
    <property type="project" value="UniProtKB-KW"/>
</dbReference>
<dbReference type="STRING" id="2018661.A0A2A2L2F0"/>
<organism evidence="9 10">
    <name type="scientific">Diploscapter pachys</name>
    <dbReference type="NCBI Taxonomy" id="2018661"/>
    <lineage>
        <taxon>Eukaryota</taxon>
        <taxon>Metazoa</taxon>
        <taxon>Ecdysozoa</taxon>
        <taxon>Nematoda</taxon>
        <taxon>Chromadorea</taxon>
        <taxon>Rhabditida</taxon>
        <taxon>Rhabditina</taxon>
        <taxon>Rhabditomorpha</taxon>
        <taxon>Rhabditoidea</taxon>
        <taxon>Rhabditidae</taxon>
        <taxon>Diploscapter</taxon>
    </lineage>
</organism>
<evidence type="ECO:0000313" key="9">
    <source>
        <dbReference type="EMBL" id="PAV80283.1"/>
    </source>
</evidence>
<evidence type="ECO:0000256" key="5">
    <source>
        <dbReference type="ARBA" id="ARBA00023180"/>
    </source>
</evidence>
<keyword evidence="2" id="KW-0677">Repeat</keyword>
<keyword evidence="10" id="KW-1185">Reference proteome</keyword>
<dbReference type="GO" id="GO:0022857">
    <property type="term" value="F:transmembrane transporter activity"/>
    <property type="evidence" value="ECO:0007669"/>
    <property type="project" value="TreeGrafter"/>
</dbReference>
<evidence type="ECO:0000256" key="7">
    <source>
        <dbReference type="SAM" id="MobiDB-lite"/>
    </source>
</evidence>
<accession>A0A2A2L2F0</accession>
<evidence type="ECO:0000256" key="6">
    <source>
        <dbReference type="ARBA" id="ARBA00023303"/>
    </source>
</evidence>
<feature type="region of interest" description="Disordered" evidence="7">
    <location>
        <begin position="278"/>
        <end position="299"/>
    </location>
</feature>
<protein>
    <recommendedName>
        <fullName evidence="11">Ion transport domain-containing protein</fullName>
    </recommendedName>
</protein>
<dbReference type="EMBL" id="LIAE01007288">
    <property type="protein sequence ID" value="PAV80283.1"/>
    <property type="molecule type" value="Genomic_DNA"/>
</dbReference>
<keyword evidence="8" id="KW-0472">Membrane</keyword>
<evidence type="ECO:0008006" key="11">
    <source>
        <dbReference type="Google" id="ProtNLM"/>
    </source>
</evidence>
<feature type="compositionally biased region" description="Low complexity" evidence="7">
    <location>
        <begin position="285"/>
        <end position="299"/>
    </location>
</feature>
<dbReference type="GO" id="GO:1902495">
    <property type="term" value="C:transmembrane transporter complex"/>
    <property type="evidence" value="ECO:0007669"/>
    <property type="project" value="TreeGrafter"/>
</dbReference>
<keyword evidence="8" id="KW-0812">Transmembrane</keyword>
<keyword evidence="5" id="KW-0325">Glycoprotein</keyword>
<feature type="transmembrane region" description="Helical" evidence="8">
    <location>
        <begin position="33"/>
        <end position="53"/>
    </location>
</feature>
<dbReference type="InterPro" id="IPR052076">
    <property type="entry name" value="TRP_cation_channel"/>
</dbReference>
<sequence length="395" mass="45202">MFFIKFLAYAGSLTYVWAPKYHRLNDFPQLKNFIVWMLPILVVFLIWIIYLEILRKSCVGIYVFMLWKIICGFVKIAFIWIPTLFAFSFLFQMLMHNSGKGAWIKMNNNGTNSINETDITNNTSSDNSTSDWYIIFNAMVKTSSMMIGDLGADDILESQNGTLSFLLLLFEVVGTILLLNLVISVAVGDVDELRKTSEDELLKEKLDFVIVVLLLLESPRKICKKIVQKCCKDKIYRRIASGKGRTNNKLMIYKDGGCHSECEKYKAAYFPKFEPGNEPRPVTLTNSGNNNDGNNSSTSSVQIISTQSHDIIIINLSRDQGSVSPENNRKLLFKKFAAHLLELENTEPGIPEYKPDQANNQTANQNKLSRCDKFKQWLINRIIGIDMRLLWDLYH</sequence>
<dbReference type="PANTHER" id="PTHR47143">
    <property type="entry name" value="TRANSIENT RECEPTOR POTENTIAL CATION CHANNEL PROTEIN PAINLESS"/>
    <property type="match status" value="1"/>
</dbReference>
<keyword evidence="8" id="KW-1133">Transmembrane helix</keyword>
<keyword evidence="3" id="KW-0040">ANK repeat</keyword>